<comment type="similarity">
    <text evidence="1 3">Belongs to the N-Me-Phe pilin family.</text>
</comment>
<dbReference type="InterPro" id="IPR045584">
    <property type="entry name" value="Pilin-like"/>
</dbReference>
<feature type="transmembrane region" description="Helical" evidence="4">
    <location>
        <begin position="20"/>
        <end position="40"/>
    </location>
</feature>
<dbReference type="PANTHER" id="PTHR30093">
    <property type="entry name" value="GENERAL SECRETION PATHWAY PROTEIN G"/>
    <property type="match status" value="1"/>
</dbReference>
<dbReference type="RefSeq" id="WP_047214930.1">
    <property type="nucleotide sequence ID" value="NZ_CP011568.3"/>
</dbReference>
<dbReference type="SUPFAM" id="SSF54523">
    <property type="entry name" value="Pili subunits"/>
    <property type="match status" value="1"/>
</dbReference>
<accession>A0A0G3EPN9</accession>
<dbReference type="InterPro" id="IPR001082">
    <property type="entry name" value="Pilin"/>
</dbReference>
<protein>
    <recommendedName>
        <fullName evidence="7">Pilin</fullName>
    </recommendedName>
</protein>
<keyword evidence="4" id="KW-0472">Membrane</keyword>
<keyword evidence="2" id="KW-0488">Methylation</keyword>
<evidence type="ECO:0000313" key="6">
    <source>
        <dbReference type="Proteomes" id="UP000036700"/>
    </source>
</evidence>
<dbReference type="Pfam" id="PF00114">
    <property type="entry name" value="Pilin"/>
    <property type="match status" value="1"/>
</dbReference>
<gene>
    <name evidence="5" type="ORF">ABW99_13265</name>
</gene>
<organism evidence="5 6">
    <name type="scientific">Pandoraea thiooxydans</name>
    <dbReference type="NCBI Taxonomy" id="445709"/>
    <lineage>
        <taxon>Bacteria</taxon>
        <taxon>Pseudomonadati</taxon>
        <taxon>Pseudomonadota</taxon>
        <taxon>Betaproteobacteria</taxon>
        <taxon>Burkholderiales</taxon>
        <taxon>Burkholderiaceae</taxon>
        <taxon>Pandoraea</taxon>
    </lineage>
</organism>
<evidence type="ECO:0000256" key="4">
    <source>
        <dbReference type="SAM" id="Phobius"/>
    </source>
</evidence>
<evidence type="ECO:0000256" key="3">
    <source>
        <dbReference type="RuleBase" id="RU000389"/>
    </source>
</evidence>
<dbReference type="InterPro" id="IPR012902">
    <property type="entry name" value="N_methyl_site"/>
</dbReference>
<dbReference type="NCBIfam" id="TIGR02532">
    <property type="entry name" value="IV_pilin_GFxxxE"/>
    <property type="match status" value="1"/>
</dbReference>
<dbReference type="Proteomes" id="UP000036700">
    <property type="component" value="Chromosome"/>
</dbReference>
<reference evidence="6" key="1">
    <citation type="submission" date="2015-06" db="EMBL/GenBank/DDBJ databases">
        <authorList>
            <person name="Lim Y.L."/>
            <person name="Ee R."/>
            <person name="Yong D."/>
            <person name="How K.Y."/>
            <person name="Yin W.F."/>
            <person name="Chan K.G."/>
        </authorList>
    </citation>
    <scope>NUCLEOTIDE SEQUENCE [LARGE SCALE GENOMIC DNA]</scope>
    <source>
        <strain evidence="6">DSM 25325</strain>
    </source>
</reference>
<dbReference type="Pfam" id="PF07963">
    <property type="entry name" value="N_methyl"/>
    <property type="match status" value="1"/>
</dbReference>
<evidence type="ECO:0000313" key="5">
    <source>
        <dbReference type="EMBL" id="AKJ69033.1"/>
    </source>
</evidence>
<dbReference type="STRING" id="445709.ABW99_13265"/>
<dbReference type="KEGG" id="ptx:ABW99_13265"/>
<dbReference type="EMBL" id="CP011568">
    <property type="protein sequence ID" value="AKJ69033.1"/>
    <property type="molecule type" value="Genomic_DNA"/>
</dbReference>
<keyword evidence="3" id="KW-0281">Fimbrium</keyword>
<dbReference type="PATRIC" id="fig|445709.3.peg.2811"/>
<name>A0A0G3EPN9_9BURK</name>
<dbReference type="PROSITE" id="PS00409">
    <property type="entry name" value="PROKAR_NTER_METHYL"/>
    <property type="match status" value="1"/>
</dbReference>
<proteinExistence type="inferred from homology"/>
<keyword evidence="4" id="KW-0812">Transmembrane</keyword>
<evidence type="ECO:0000256" key="2">
    <source>
        <dbReference type="ARBA" id="ARBA00022481"/>
    </source>
</evidence>
<keyword evidence="4" id="KW-1133">Transmembrane helix</keyword>
<evidence type="ECO:0000256" key="1">
    <source>
        <dbReference type="ARBA" id="ARBA00005233"/>
    </source>
</evidence>
<dbReference type="PANTHER" id="PTHR30093:SF34">
    <property type="entry name" value="PREPILIN PEPTIDASE-DEPENDENT PROTEIN D"/>
    <property type="match status" value="1"/>
</dbReference>
<keyword evidence="6" id="KW-1185">Reference proteome</keyword>
<dbReference type="OrthoDB" id="8607132at2"/>
<evidence type="ECO:0008006" key="7">
    <source>
        <dbReference type="Google" id="ProtNLM"/>
    </source>
</evidence>
<sequence>MKHRCTLRRKQPDSRGFTLIELMIVLAIIGILVTVAVPAFQNYLIRARVMEGMSLASSAKAAVTENAMLGAPHLAAGWTPPMATDNVASIATNDTNGTITITYTERAGNGTLVLTPKAAYGNDAAPGALTAGKTPSGQIGWTCESKDGANSAATLDPKYAPAECRPKKG</sequence>
<dbReference type="GO" id="GO:0007155">
    <property type="term" value="P:cell adhesion"/>
    <property type="evidence" value="ECO:0007669"/>
    <property type="project" value="InterPro"/>
</dbReference>
<dbReference type="GO" id="GO:0044096">
    <property type="term" value="C:type IV pilus"/>
    <property type="evidence" value="ECO:0007669"/>
    <property type="project" value="TreeGrafter"/>
</dbReference>
<dbReference type="GO" id="GO:0043107">
    <property type="term" value="P:type IV pilus-dependent motility"/>
    <property type="evidence" value="ECO:0007669"/>
    <property type="project" value="TreeGrafter"/>
</dbReference>
<dbReference type="AlphaFoldDB" id="A0A0G3EPN9"/>
<dbReference type="Gene3D" id="3.30.700.10">
    <property type="entry name" value="Glycoprotein, Type 4 Pilin"/>
    <property type="match status" value="1"/>
</dbReference>